<dbReference type="PANTHER" id="PTHR48100:SF54">
    <property type="entry name" value="PHOSPHATASE SPAC5H10.03-RELATED"/>
    <property type="match status" value="1"/>
</dbReference>
<dbReference type="RefSeq" id="XP_033460503.1">
    <property type="nucleotide sequence ID" value="XM_033602523.1"/>
</dbReference>
<reference evidence="3" key="1">
    <citation type="submission" date="2020-01" db="EMBL/GenBank/DDBJ databases">
        <authorList>
            <consortium name="DOE Joint Genome Institute"/>
            <person name="Haridas S."/>
            <person name="Albert R."/>
            <person name="Binder M."/>
            <person name="Bloem J."/>
            <person name="Labutti K."/>
            <person name="Salamov A."/>
            <person name="Andreopoulos B."/>
            <person name="Baker S.E."/>
            <person name="Barry K."/>
            <person name="Bills G."/>
            <person name="Bluhm B.H."/>
            <person name="Cannon C."/>
            <person name="Castanera R."/>
            <person name="Culley D.E."/>
            <person name="Daum C."/>
            <person name="Ezra D."/>
            <person name="Gonzalez J.B."/>
            <person name="Henrissat B."/>
            <person name="Kuo A."/>
            <person name="Liang C."/>
            <person name="Lipzen A."/>
            <person name="Lutzoni F."/>
            <person name="Magnuson J."/>
            <person name="Mondo S."/>
            <person name="Nolan M."/>
            <person name="Ohm R."/>
            <person name="Pangilinan J."/>
            <person name="Park H.-J."/>
            <person name="Ramirez L."/>
            <person name="Alfaro M."/>
            <person name="Sun H."/>
            <person name="Tritt A."/>
            <person name="Yoshinaga Y."/>
            <person name="Zwiers L.-H."/>
            <person name="Turgeon B.G."/>
            <person name="Goodwin S.B."/>
            <person name="Spatafora J.W."/>
            <person name="Crous P.W."/>
            <person name="Grigoriev I.V."/>
        </authorList>
    </citation>
    <scope>NUCLEOTIDE SEQUENCE</scope>
    <source>
        <strain evidence="3">CBS 342.82</strain>
    </source>
</reference>
<dbReference type="GO" id="GO:0016791">
    <property type="term" value="F:phosphatase activity"/>
    <property type="evidence" value="ECO:0007669"/>
    <property type="project" value="TreeGrafter"/>
</dbReference>
<dbReference type="AlphaFoldDB" id="A0A6J3M9I2"/>
<dbReference type="GeneID" id="54360323"/>
<protein>
    <submittedName>
        <fullName evidence="3">Phosphoglycerate mutase-like protein</fullName>
    </submittedName>
</protein>
<evidence type="ECO:0000313" key="2">
    <source>
        <dbReference type="Proteomes" id="UP000504637"/>
    </source>
</evidence>
<reference evidence="3" key="3">
    <citation type="submission" date="2025-08" db="UniProtKB">
        <authorList>
            <consortium name="RefSeq"/>
        </authorList>
    </citation>
    <scope>IDENTIFICATION</scope>
    <source>
        <strain evidence="3">CBS 342.82</strain>
    </source>
</reference>
<accession>A0A6J3M9I2</accession>
<dbReference type="InterPro" id="IPR013078">
    <property type="entry name" value="His_Pase_superF_clade-1"/>
</dbReference>
<keyword evidence="2" id="KW-1185">Reference proteome</keyword>
<dbReference type="OrthoDB" id="496981at2759"/>
<dbReference type="Proteomes" id="UP000504637">
    <property type="component" value="Unplaced"/>
</dbReference>
<dbReference type="Gene3D" id="3.40.50.1240">
    <property type="entry name" value="Phosphoglycerate mutase-like"/>
    <property type="match status" value="1"/>
</dbReference>
<dbReference type="InterPro" id="IPR050275">
    <property type="entry name" value="PGM_Phosphatase"/>
</dbReference>
<dbReference type="Pfam" id="PF00300">
    <property type="entry name" value="His_Phos_1"/>
    <property type="match status" value="1"/>
</dbReference>
<evidence type="ECO:0000256" key="1">
    <source>
        <dbReference type="SAM" id="MobiDB-lite"/>
    </source>
</evidence>
<feature type="region of interest" description="Disordered" evidence="1">
    <location>
        <begin position="205"/>
        <end position="225"/>
    </location>
</feature>
<proteinExistence type="predicted"/>
<dbReference type="GO" id="GO:0005737">
    <property type="term" value="C:cytoplasm"/>
    <property type="evidence" value="ECO:0007669"/>
    <property type="project" value="TreeGrafter"/>
</dbReference>
<dbReference type="PANTHER" id="PTHR48100">
    <property type="entry name" value="BROAD-SPECIFICITY PHOSPHATASE YOR283W-RELATED"/>
    <property type="match status" value="1"/>
</dbReference>
<dbReference type="SMART" id="SM00855">
    <property type="entry name" value="PGAM"/>
    <property type="match status" value="1"/>
</dbReference>
<sequence length="256" mass="28962">MAPIIHCVRHAQGYHNLSIASHAIRDPLLTPFGQQQCQELQQNFPHHENAELIVASPLRRTLYTALLSFASTIKNKNLTVVALPETQETSALPCDTGNPVQDLKQEFEDRPVDLSLLDETWGQKRARWAPTAEAIEARAKAARQWLMSRPEKEVVLVTHGGFLHYFTEDWAGCEKYAGTGWANTEYRSYSFIDSDSGEAHLAETPESYQRRAGTNRPLTPTEQADLKRHAELEWDRDGYVLQRPLAHHIQEVGVKA</sequence>
<dbReference type="InterPro" id="IPR029033">
    <property type="entry name" value="His_PPase_superfam"/>
</dbReference>
<reference evidence="3" key="2">
    <citation type="submission" date="2020-04" db="EMBL/GenBank/DDBJ databases">
        <authorList>
            <consortium name="NCBI Genome Project"/>
        </authorList>
    </citation>
    <scope>NUCLEOTIDE SEQUENCE</scope>
    <source>
        <strain evidence="3">CBS 342.82</strain>
    </source>
</reference>
<dbReference type="SUPFAM" id="SSF53254">
    <property type="entry name" value="Phosphoglycerate mutase-like"/>
    <property type="match status" value="1"/>
</dbReference>
<evidence type="ECO:0000313" key="3">
    <source>
        <dbReference type="RefSeq" id="XP_033460503.1"/>
    </source>
</evidence>
<organism evidence="3">
    <name type="scientific">Dissoconium aciculare CBS 342.82</name>
    <dbReference type="NCBI Taxonomy" id="1314786"/>
    <lineage>
        <taxon>Eukaryota</taxon>
        <taxon>Fungi</taxon>
        <taxon>Dikarya</taxon>
        <taxon>Ascomycota</taxon>
        <taxon>Pezizomycotina</taxon>
        <taxon>Dothideomycetes</taxon>
        <taxon>Dothideomycetidae</taxon>
        <taxon>Mycosphaerellales</taxon>
        <taxon>Dissoconiaceae</taxon>
        <taxon>Dissoconium</taxon>
    </lineage>
</organism>
<gene>
    <name evidence="3" type="ORF">K489DRAFT_355507</name>
</gene>
<name>A0A6J3M9I2_9PEZI</name>